<keyword evidence="3 7" id="KW-0288">FMN</keyword>
<dbReference type="InterPro" id="IPR052530">
    <property type="entry name" value="NAD(P)H_nitroreductase"/>
</dbReference>
<sequence>MDSFNDLTSPASLLATRRSGKARDMVAPGPDAAALRTILTSAMRVPDHGKLAPWRFVIVGDGRREALSAEMVAAYVAEKPDAGRLEIDAIRGFALQAPNLVIVLARPNLESHIPEWEQLLSVGAACGLLCAAAHAQGFVANWLTGWAAYAPGVAALVAEPGERIAGYVFIGTPARPLEERPRPDYDAVVRRW</sequence>
<comment type="cofactor">
    <cofactor evidence="8">
        <name>FMN</name>
        <dbReference type="ChEBI" id="CHEBI:58210"/>
    </cofactor>
    <text evidence="8">Binds 1 FMN per subunit.</text>
</comment>
<evidence type="ECO:0000256" key="4">
    <source>
        <dbReference type="ARBA" id="ARBA00022857"/>
    </source>
</evidence>
<dbReference type="EC" id="1.-.-.-" evidence="7"/>
<dbReference type="SUPFAM" id="SSF55469">
    <property type="entry name" value="FMN-dependent nitroreductase-like"/>
    <property type="match status" value="1"/>
</dbReference>
<feature type="binding site" evidence="8">
    <location>
        <position position="48"/>
    </location>
    <ligand>
        <name>FMN</name>
        <dbReference type="ChEBI" id="CHEBI:58210"/>
        <note>ligand shared between dimeric partners</note>
    </ligand>
</feature>
<name>A0A7C9KW68_9SPHN</name>
<dbReference type="InterPro" id="IPR000415">
    <property type="entry name" value="Nitroreductase-like"/>
</dbReference>
<evidence type="ECO:0000256" key="3">
    <source>
        <dbReference type="ARBA" id="ARBA00022643"/>
    </source>
</evidence>
<dbReference type="RefSeq" id="WP_152577708.1">
    <property type="nucleotide sequence ID" value="NZ_JAATJI010000001.1"/>
</dbReference>
<organism evidence="10 11">
    <name type="scientific">Sandarakinorhabdus fusca</name>
    <dbReference type="NCBI Taxonomy" id="1439888"/>
    <lineage>
        <taxon>Bacteria</taxon>
        <taxon>Pseudomonadati</taxon>
        <taxon>Pseudomonadota</taxon>
        <taxon>Alphaproteobacteria</taxon>
        <taxon>Sphingomonadales</taxon>
        <taxon>Sphingosinicellaceae</taxon>
        <taxon>Sandarakinorhabdus</taxon>
    </lineage>
</organism>
<dbReference type="GO" id="GO:0016491">
    <property type="term" value="F:oxidoreductase activity"/>
    <property type="evidence" value="ECO:0007669"/>
    <property type="project" value="UniProtKB-UniRule"/>
</dbReference>
<evidence type="ECO:0000313" key="10">
    <source>
        <dbReference type="EMBL" id="MQT16745.1"/>
    </source>
</evidence>
<dbReference type="InterPro" id="IPR026021">
    <property type="entry name" value="YdjA-like"/>
</dbReference>
<dbReference type="EMBL" id="WIOL01000002">
    <property type="protein sequence ID" value="MQT16745.1"/>
    <property type="molecule type" value="Genomic_DNA"/>
</dbReference>
<dbReference type="InterPro" id="IPR029479">
    <property type="entry name" value="Nitroreductase"/>
</dbReference>
<keyword evidence="6 7" id="KW-0520">NAD</keyword>
<feature type="domain" description="Nitroreductase" evidence="9">
    <location>
        <begin position="28"/>
        <end position="171"/>
    </location>
</feature>
<evidence type="ECO:0000256" key="6">
    <source>
        <dbReference type="ARBA" id="ARBA00023027"/>
    </source>
</evidence>
<evidence type="ECO:0000313" key="11">
    <source>
        <dbReference type="Proteomes" id="UP000481327"/>
    </source>
</evidence>
<reference evidence="10 11" key="1">
    <citation type="submission" date="2019-09" db="EMBL/GenBank/DDBJ databases">
        <title>Polymorphobacter sp. isolated from a lake in China.</title>
        <authorList>
            <person name="Liu Z."/>
        </authorList>
    </citation>
    <scope>NUCLEOTIDE SEQUENCE [LARGE SCALE GENOMIC DNA]</scope>
    <source>
        <strain evidence="10 11">D40P</strain>
    </source>
</reference>
<evidence type="ECO:0000256" key="7">
    <source>
        <dbReference type="PIRNR" id="PIRNR000232"/>
    </source>
</evidence>
<dbReference type="PIRSF" id="PIRSF000232">
    <property type="entry name" value="YdjA"/>
    <property type="match status" value="1"/>
</dbReference>
<evidence type="ECO:0000256" key="8">
    <source>
        <dbReference type="PIRSR" id="PIRSR000232-1"/>
    </source>
</evidence>
<keyword evidence="11" id="KW-1185">Reference proteome</keyword>
<proteinExistence type="inferred from homology"/>
<evidence type="ECO:0000256" key="2">
    <source>
        <dbReference type="ARBA" id="ARBA00022630"/>
    </source>
</evidence>
<feature type="binding site" evidence="8">
    <location>
        <position position="44"/>
    </location>
    <ligand>
        <name>FMN</name>
        <dbReference type="ChEBI" id="CHEBI:58210"/>
        <note>ligand shared between dimeric partners</note>
    </ligand>
</feature>
<dbReference type="OrthoDB" id="9804207at2"/>
<keyword evidence="4 7" id="KW-0521">NADP</keyword>
<dbReference type="PANTHER" id="PTHR43821:SF1">
    <property type="entry name" value="NAD(P)H NITROREDUCTASE YDJA-RELATED"/>
    <property type="match status" value="1"/>
</dbReference>
<accession>A0A7C9KW68</accession>
<feature type="binding site" description="in other chain" evidence="8">
    <location>
        <begin position="17"/>
        <end position="19"/>
    </location>
    <ligand>
        <name>FMN</name>
        <dbReference type="ChEBI" id="CHEBI:58210"/>
        <note>ligand shared between dimeric partners</note>
    </ligand>
</feature>
<evidence type="ECO:0000259" key="9">
    <source>
        <dbReference type="Pfam" id="PF00881"/>
    </source>
</evidence>
<dbReference type="Gene3D" id="3.40.109.10">
    <property type="entry name" value="NADH Oxidase"/>
    <property type="match status" value="1"/>
</dbReference>
<evidence type="ECO:0000256" key="5">
    <source>
        <dbReference type="ARBA" id="ARBA00023002"/>
    </source>
</evidence>
<dbReference type="PANTHER" id="PTHR43821">
    <property type="entry name" value="NAD(P)H NITROREDUCTASE YDJA-RELATED"/>
    <property type="match status" value="1"/>
</dbReference>
<keyword evidence="5 7" id="KW-0560">Oxidoreductase</keyword>
<protein>
    <recommendedName>
        <fullName evidence="7">Putative NAD(P)H nitroreductase</fullName>
        <ecNumber evidence="7">1.-.-.-</ecNumber>
    </recommendedName>
</protein>
<keyword evidence="2 7" id="KW-0285">Flavoprotein</keyword>
<dbReference type="AlphaFoldDB" id="A0A7C9KW68"/>
<evidence type="ECO:0000256" key="1">
    <source>
        <dbReference type="ARBA" id="ARBA00007118"/>
    </source>
</evidence>
<gene>
    <name evidence="10" type="ORF">F3168_05700</name>
</gene>
<comment type="similarity">
    <text evidence="1 7">Belongs to the nitroreductase family.</text>
</comment>
<feature type="binding site" description="in other chain" evidence="8">
    <location>
        <begin position="142"/>
        <end position="144"/>
    </location>
    <ligand>
        <name>FMN</name>
        <dbReference type="ChEBI" id="CHEBI:58210"/>
        <note>ligand shared between dimeric partners</note>
    </ligand>
</feature>
<comment type="caution">
    <text evidence="10">The sequence shown here is derived from an EMBL/GenBank/DDBJ whole genome shotgun (WGS) entry which is preliminary data.</text>
</comment>
<dbReference type="Proteomes" id="UP000481327">
    <property type="component" value="Unassembled WGS sequence"/>
</dbReference>
<dbReference type="Pfam" id="PF00881">
    <property type="entry name" value="Nitroreductase"/>
    <property type="match status" value="1"/>
</dbReference>